<dbReference type="GO" id="GO:0022857">
    <property type="term" value="F:transmembrane transporter activity"/>
    <property type="evidence" value="ECO:0007669"/>
    <property type="project" value="InterPro"/>
</dbReference>
<sequence length="497" mass="55421">MNNNNINNSEIQEYISSENTKPAVKASNNYVTGELLYIDPAIEKSLLHKLDLCIVAWTTLAFFTDCLNRYNLQNAYIMGMDKDLNLESNVFNWAVTLFFIAGTVLQIPGTVLIGRFSPRLILPSLFVLFGAMVCVTATVHNYQGLWAMRLVAGSIEASIYPGIIFLLGCWYTTPELGKRITIFAGIGNALSGAFGGLIAGAISDTLDGVHGLAAWKWLFIVEGLLTVSIGLTGYPILGDFPHNTKWLTKKEQDVAMLRVKAQGLGVASNTYDWKKITKNVLLNPYSWLLTINFACVFFGFNLVLNFSIILHDIGYPTSFSNYMLTPLYIFMTVASVVFAWTSDRSGDRAFHIVGIQLFIGIWFLILTVSGSEDTSTSLLFVAAYATSINNLAITLCPTWVNEIFRTDHDTRAVVVAVTNAVGYIVTLIINIYTWDVSDSPKFWLGKITNTAFSFGSVVLTIMIWFLLRINFMVPKAIKTREEEEERDDKNEKQHVNT</sequence>
<name>A0AAD5JVS4_9FUNG</name>
<dbReference type="PANTHER" id="PTHR43791">
    <property type="entry name" value="PERMEASE-RELATED"/>
    <property type="match status" value="1"/>
</dbReference>
<feature type="transmembrane region" description="Helical" evidence="6">
    <location>
        <begin position="146"/>
        <end position="168"/>
    </location>
</feature>
<evidence type="ECO:0000256" key="1">
    <source>
        <dbReference type="ARBA" id="ARBA00004141"/>
    </source>
</evidence>
<comment type="subcellular location">
    <subcellularLocation>
        <location evidence="1">Membrane</location>
        <topology evidence="1">Multi-pass membrane protein</topology>
    </subcellularLocation>
</comment>
<evidence type="ECO:0000256" key="5">
    <source>
        <dbReference type="ARBA" id="ARBA00023136"/>
    </source>
</evidence>
<dbReference type="EMBL" id="JAIXMP010000020">
    <property type="protein sequence ID" value="KAI9257131.1"/>
    <property type="molecule type" value="Genomic_DNA"/>
</dbReference>
<feature type="transmembrane region" description="Helical" evidence="6">
    <location>
        <begin position="412"/>
        <end position="432"/>
    </location>
</feature>
<dbReference type="PROSITE" id="PS50850">
    <property type="entry name" value="MFS"/>
    <property type="match status" value="1"/>
</dbReference>
<reference evidence="8" key="2">
    <citation type="submission" date="2023-02" db="EMBL/GenBank/DDBJ databases">
        <authorList>
            <consortium name="DOE Joint Genome Institute"/>
            <person name="Mondo S.J."/>
            <person name="Chang Y."/>
            <person name="Wang Y."/>
            <person name="Ahrendt S."/>
            <person name="Andreopoulos W."/>
            <person name="Barry K."/>
            <person name="Beard J."/>
            <person name="Benny G.L."/>
            <person name="Blankenship S."/>
            <person name="Bonito G."/>
            <person name="Cuomo C."/>
            <person name="Desiro A."/>
            <person name="Gervers K.A."/>
            <person name="Hundley H."/>
            <person name="Kuo A."/>
            <person name="LaButti K."/>
            <person name="Lang B.F."/>
            <person name="Lipzen A."/>
            <person name="O'Donnell K."/>
            <person name="Pangilinan J."/>
            <person name="Reynolds N."/>
            <person name="Sandor L."/>
            <person name="Smith M.W."/>
            <person name="Tsang A."/>
            <person name="Grigoriev I.V."/>
            <person name="Stajich J.E."/>
            <person name="Spatafora J.W."/>
        </authorList>
    </citation>
    <scope>NUCLEOTIDE SEQUENCE</scope>
    <source>
        <strain evidence="8">RSA 2281</strain>
    </source>
</reference>
<keyword evidence="4 6" id="KW-1133">Transmembrane helix</keyword>
<keyword evidence="5 6" id="KW-0472">Membrane</keyword>
<evidence type="ECO:0000259" key="7">
    <source>
        <dbReference type="PROSITE" id="PS50850"/>
    </source>
</evidence>
<dbReference type="Pfam" id="PF07690">
    <property type="entry name" value="MFS_1"/>
    <property type="match status" value="1"/>
</dbReference>
<dbReference type="GO" id="GO:0016020">
    <property type="term" value="C:membrane"/>
    <property type="evidence" value="ECO:0007669"/>
    <property type="project" value="UniProtKB-SubCell"/>
</dbReference>
<dbReference type="SUPFAM" id="SSF103473">
    <property type="entry name" value="MFS general substrate transporter"/>
    <property type="match status" value="1"/>
</dbReference>
<keyword evidence="9" id="KW-1185">Reference proteome</keyword>
<feature type="transmembrane region" description="Helical" evidence="6">
    <location>
        <begin position="377"/>
        <end position="400"/>
    </location>
</feature>
<evidence type="ECO:0000256" key="2">
    <source>
        <dbReference type="ARBA" id="ARBA00022448"/>
    </source>
</evidence>
<dbReference type="Gene3D" id="1.20.1250.20">
    <property type="entry name" value="MFS general substrate transporter like domains"/>
    <property type="match status" value="2"/>
</dbReference>
<feature type="domain" description="Major facilitator superfamily (MFS) profile" evidence="7">
    <location>
        <begin position="54"/>
        <end position="480"/>
    </location>
</feature>
<evidence type="ECO:0000256" key="3">
    <source>
        <dbReference type="ARBA" id="ARBA00022692"/>
    </source>
</evidence>
<evidence type="ECO:0000256" key="6">
    <source>
        <dbReference type="SAM" id="Phobius"/>
    </source>
</evidence>
<dbReference type="Proteomes" id="UP001209540">
    <property type="component" value="Unassembled WGS sequence"/>
</dbReference>
<feature type="transmembrane region" description="Helical" evidence="6">
    <location>
        <begin position="285"/>
        <end position="310"/>
    </location>
</feature>
<comment type="caution">
    <text evidence="8">The sequence shown here is derived from an EMBL/GenBank/DDBJ whole genome shotgun (WGS) entry which is preliminary data.</text>
</comment>
<dbReference type="InterPro" id="IPR036259">
    <property type="entry name" value="MFS_trans_sf"/>
</dbReference>
<reference evidence="8" key="1">
    <citation type="journal article" date="2022" name="IScience">
        <title>Evolution of zygomycete secretomes and the origins of terrestrial fungal ecologies.</title>
        <authorList>
            <person name="Chang Y."/>
            <person name="Wang Y."/>
            <person name="Mondo S."/>
            <person name="Ahrendt S."/>
            <person name="Andreopoulos W."/>
            <person name="Barry K."/>
            <person name="Beard J."/>
            <person name="Benny G.L."/>
            <person name="Blankenship S."/>
            <person name="Bonito G."/>
            <person name="Cuomo C."/>
            <person name="Desiro A."/>
            <person name="Gervers K.A."/>
            <person name="Hundley H."/>
            <person name="Kuo A."/>
            <person name="LaButti K."/>
            <person name="Lang B.F."/>
            <person name="Lipzen A."/>
            <person name="O'Donnell K."/>
            <person name="Pangilinan J."/>
            <person name="Reynolds N."/>
            <person name="Sandor L."/>
            <person name="Smith M.E."/>
            <person name="Tsang A."/>
            <person name="Grigoriev I.V."/>
            <person name="Stajich J.E."/>
            <person name="Spatafora J.W."/>
        </authorList>
    </citation>
    <scope>NUCLEOTIDE SEQUENCE</scope>
    <source>
        <strain evidence="8">RSA 2281</strain>
    </source>
</reference>
<feature type="transmembrane region" description="Helical" evidence="6">
    <location>
        <begin position="90"/>
        <end position="113"/>
    </location>
</feature>
<evidence type="ECO:0000313" key="9">
    <source>
        <dbReference type="Proteomes" id="UP001209540"/>
    </source>
</evidence>
<gene>
    <name evidence="8" type="ORF">BDA99DRAFT_573462</name>
</gene>
<dbReference type="PANTHER" id="PTHR43791:SF36">
    <property type="entry name" value="TRANSPORTER, PUTATIVE (AFU_ORTHOLOGUE AFUA_6G08340)-RELATED"/>
    <property type="match status" value="1"/>
</dbReference>
<protein>
    <submittedName>
        <fullName evidence="8">Major facilitator superfamily domain-containing protein</fullName>
    </submittedName>
</protein>
<keyword evidence="3 6" id="KW-0812">Transmembrane</keyword>
<feature type="transmembrane region" description="Helical" evidence="6">
    <location>
        <begin position="214"/>
        <end position="237"/>
    </location>
</feature>
<evidence type="ECO:0000313" key="8">
    <source>
        <dbReference type="EMBL" id="KAI9257131.1"/>
    </source>
</evidence>
<feature type="transmembrane region" description="Helical" evidence="6">
    <location>
        <begin position="352"/>
        <end position="371"/>
    </location>
</feature>
<keyword evidence="2" id="KW-0813">Transport</keyword>
<feature type="transmembrane region" description="Helical" evidence="6">
    <location>
        <begin position="180"/>
        <end position="202"/>
    </location>
</feature>
<dbReference type="AlphaFoldDB" id="A0AAD5JVS4"/>
<organism evidence="8 9">
    <name type="scientific">Phascolomyces articulosus</name>
    <dbReference type="NCBI Taxonomy" id="60185"/>
    <lineage>
        <taxon>Eukaryota</taxon>
        <taxon>Fungi</taxon>
        <taxon>Fungi incertae sedis</taxon>
        <taxon>Mucoromycota</taxon>
        <taxon>Mucoromycotina</taxon>
        <taxon>Mucoromycetes</taxon>
        <taxon>Mucorales</taxon>
        <taxon>Lichtheimiaceae</taxon>
        <taxon>Phascolomyces</taxon>
    </lineage>
</organism>
<dbReference type="InterPro" id="IPR011701">
    <property type="entry name" value="MFS"/>
</dbReference>
<feature type="transmembrane region" description="Helical" evidence="6">
    <location>
        <begin position="120"/>
        <end position="140"/>
    </location>
</feature>
<evidence type="ECO:0000256" key="4">
    <source>
        <dbReference type="ARBA" id="ARBA00022989"/>
    </source>
</evidence>
<accession>A0AAD5JVS4</accession>
<feature type="transmembrane region" description="Helical" evidence="6">
    <location>
        <begin position="452"/>
        <end position="471"/>
    </location>
</feature>
<feature type="transmembrane region" description="Helical" evidence="6">
    <location>
        <begin position="322"/>
        <end position="340"/>
    </location>
</feature>
<dbReference type="InterPro" id="IPR020846">
    <property type="entry name" value="MFS_dom"/>
</dbReference>
<proteinExistence type="predicted"/>